<gene>
    <name evidence="2" type="ORF">GLOTRDRAFT_127243</name>
</gene>
<feature type="compositionally biased region" description="Polar residues" evidence="1">
    <location>
        <begin position="30"/>
        <end position="40"/>
    </location>
</feature>
<proteinExistence type="predicted"/>
<dbReference type="KEGG" id="gtr:GLOTRDRAFT_127243"/>
<sequence>MDILLQAAELIARNEAEEGEFQDAPGGLPTPSTRRGSRNNAVDPHPQPERSITPGFLYAQAHHSLGEPMPSIPPWMTGGRWTVFHPEVQQWLNVCREVPLIKGNESIERMEEDLKQLPPPPQDQRLFALAALEVLRTPRWLAHWKVWHISVRSTTLECVLRELTLDRILNPTSGIEVNDISSLVNHQISRSQGLAPVSWYMESTDVRKTSTKKRGAVAEEETESKSVAPPKKRQKELQAPKRRSSRLAKGASIAEEQPALSNPPTDGDEEEPIAAISVADAPVGPDAFGTSGPTKENVPPSSQSADQAPRQEEDAQPSSPPVSQHKSDPKVQHSRPVKPLSTLGGRTVRLVPPVGESAPSAKKVADSSSEIALARKASETGESAAVEKGVQDQPASKPKEVKKGRKKEVPGPPPTVTDKAEEGHQVALQPEVEAEPNEKLQITKGGSGTKRSGNKKSKAPPVEKACAEEGGIVQKDTSAAEEPEPPKLAGKAPTKAKRGGKKAGPAENSTAPRNTAAGQVAAEPSQASDVKQNKRSRAASTKKKHGQGATARRRVKSDQSEQQTEGDAPVPSSSSLAVATELPLDSTTGGSRPRRSKTPSQRLLDAQKGARK</sequence>
<feature type="compositionally biased region" description="Polar residues" evidence="1">
    <location>
        <begin position="291"/>
        <end position="306"/>
    </location>
</feature>
<dbReference type="RefSeq" id="XP_007864048.1">
    <property type="nucleotide sequence ID" value="XM_007865857.1"/>
</dbReference>
<organism evidence="2 3">
    <name type="scientific">Gloeophyllum trabeum (strain ATCC 11539 / FP-39264 / Madison 617)</name>
    <name type="common">Brown rot fungus</name>
    <dbReference type="NCBI Taxonomy" id="670483"/>
    <lineage>
        <taxon>Eukaryota</taxon>
        <taxon>Fungi</taxon>
        <taxon>Dikarya</taxon>
        <taxon>Basidiomycota</taxon>
        <taxon>Agaricomycotina</taxon>
        <taxon>Agaricomycetes</taxon>
        <taxon>Gloeophyllales</taxon>
        <taxon>Gloeophyllaceae</taxon>
        <taxon>Gloeophyllum</taxon>
    </lineage>
</organism>
<feature type="compositionally biased region" description="Basic residues" evidence="1">
    <location>
        <begin position="230"/>
        <end position="246"/>
    </location>
</feature>
<evidence type="ECO:0000313" key="2">
    <source>
        <dbReference type="EMBL" id="EPQ56848.1"/>
    </source>
</evidence>
<evidence type="ECO:0000313" key="3">
    <source>
        <dbReference type="Proteomes" id="UP000030669"/>
    </source>
</evidence>
<dbReference type="AlphaFoldDB" id="S7QBW5"/>
<dbReference type="Proteomes" id="UP000030669">
    <property type="component" value="Unassembled WGS sequence"/>
</dbReference>
<dbReference type="EMBL" id="KB469299">
    <property type="protein sequence ID" value="EPQ56848.1"/>
    <property type="molecule type" value="Genomic_DNA"/>
</dbReference>
<feature type="compositionally biased region" description="Basic residues" evidence="1">
    <location>
        <begin position="533"/>
        <end position="555"/>
    </location>
</feature>
<protein>
    <submittedName>
        <fullName evidence="2">Uncharacterized protein</fullName>
    </submittedName>
</protein>
<evidence type="ECO:0000256" key="1">
    <source>
        <dbReference type="SAM" id="MobiDB-lite"/>
    </source>
</evidence>
<reference evidence="2 3" key="1">
    <citation type="journal article" date="2012" name="Science">
        <title>The Paleozoic origin of enzymatic lignin decomposition reconstructed from 31 fungal genomes.</title>
        <authorList>
            <person name="Floudas D."/>
            <person name="Binder M."/>
            <person name="Riley R."/>
            <person name="Barry K."/>
            <person name="Blanchette R.A."/>
            <person name="Henrissat B."/>
            <person name="Martinez A.T."/>
            <person name="Otillar R."/>
            <person name="Spatafora J.W."/>
            <person name="Yadav J.S."/>
            <person name="Aerts A."/>
            <person name="Benoit I."/>
            <person name="Boyd A."/>
            <person name="Carlson A."/>
            <person name="Copeland A."/>
            <person name="Coutinho P.M."/>
            <person name="de Vries R.P."/>
            <person name="Ferreira P."/>
            <person name="Findley K."/>
            <person name="Foster B."/>
            <person name="Gaskell J."/>
            <person name="Glotzer D."/>
            <person name="Gorecki P."/>
            <person name="Heitman J."/>
            <person name="Hesse C."/>
            <person name="Hori C."/>
            <person name="Igarashi K."/>
            <person name="Jurgens J.A."/>
            <person name="Kallen N."/>
            <person name="Kersten P."/>
            <person name="Kohler A."/>
            <person name="Kuees U."/>
            <person name="Kumar T.K.A."/>
            <person name="Kuo A."/>
            <person name="LaButti K."/>
            <person name="Larrondo L.F."/>
            <person name="Lindquist E."/>
            <person name="Ling A."/>
            <person name="Lombard V."/>
            <person name="Lucas S."/>
            <person name="Lundell T."/>
            <person name="Martin R."/>
            <person name="McLaughlin D.J."/>
            <person name="Morgenstern I."/>
            <person name="Morin E."/>
            <person name="Murat C."/>
            <person name="Nagy L.G."/>
            <person name="Nolan M."/>
            <person name="Ohm R.A."/>
            <person name="Patyshakuliyeva A."/>
            <person name="Rokas A."/>
            <person name="Ruiz-Duenas F.J."/>
            <person name="Sabat G."/>
            <person name="Salamov A."/>
            <person name="Samejima M."/>
            <person name="Schmutz J."/>
            <person name="Slot J.C."/>
            <person name="St John F."/>
            <person name="Stenlid J."/>
            <person name="Sun H."/>
            <person name="Sun S."/>
            <person name="Syed K."/>
            <person name="Tsang A."/>
            <person name="Wiebenga A."/>
            <person name="Young D."/>
            <person name="Pisabarro A."/>
            <person name="Eastwood D.C."/>
            <person name="Martin F."/>
            <person name="Cullen D."/>
            <person name="Grigoriev I.V."/>
            <person name="Hibbett D.S."/>
        </authorList>
    </citation>
    <scope>NUCLEOTIDE SEQUENCE [LARGE SCALE GENOMIC DNA]</scope>
    <source>
        <strain evidence="2 3">ATCC 11539</strain>
    </source>
</reference>
<name>S7QBW5_GLOTA</name>
<dbReference type="OMA" id="SHANFFF"/>
<dbReference type="GeneID" id="19301519"/>
<feature type="region of interest" description="Disordered" evidence="1">
    <location>
        <begin position="15"/>
        <end position="52"/>
    </location>
</feature>
<dbReference type="HOGENOM" id="CLU_446208_0_0_1"/>
<accession>S7QBW5</accession>
<feature type="compositionally biased region" description="Polar residues" evidence="1">
    <location>
        <begin position="507"/>
        <end position="517"/>
    </location>
</feature>
<keyword evidence="3" id="KW-1185">Reference proteome</keyword>
<feature type="region of interest" description="Disordered" evidence="1">
    <location>
        <begin position="206"/>
        <end position="612"/>
    </location>
</feature>